<gene>
    <name evidence="1" type="ORF">PCLFYP37_02153</name>
</gene>
<proteinExistence type="predicted"/>
<organism evidence="1">
    <name type="scientific">Paraprevotella clara</name>
    <dbReference type="NCBI Taxonomy" id="454154"/>
    <lineage>
        <taxon>Bacteria</taxon>
        <taxon>Pseudomonadati</taxon>
        <taxon>Bacteroidota</taxon>
        <taxon>Bacteroidia</taxon>
        <taxon>Bacteroidales</taxon>
        <taxon>Prevotellaceae</taxon>
        <taxon>Paraprevotella</taxon>
    </lineage>
</organism>
<dbReference type="EMBL" id="CACRUT010000015">
    <property type="protein sequence ID" value="VYU19341.1"/>
    <property type="molecule type" value="Genomic_DNA"/>
</dbReference>
<name>A0A6N3CXP2_9BACT</name>
<evidence type="ECO:0000313" key="1">
    <source>
        <dbReference type="EMBL" id="VYU19341.1"/>
    </source>
</evidence>
<reference evidence="1" key="1">
    <citation type="submission" date="2019-11" db="EMBL/GenBank/DDBJ databases">
        <authorList>
            <person name="Feng L."/>
        </authorList>
    </citation>
    <scope>NUCLEOTIDE SEQUENCE</scope>
    <source>
        <strain evidence="1">PclaraLFYP37</strain>
    </source>
</reference>
<accession>A0A6N3CXP2</accession>
<protein>
    <submittedName>
        <fullName evidence="1">Uncharacterized protein</fullName>
    </submittedName>
</protein>
<sequence length="33" mass="3838">MVIMLKIMVTMLILPIKAAPRLIFRRRTATPNK</sequence>
<dbReference type="AlphaFoldDB" id="A0A6N3CXP2"/>